<proteinExistence type="predicted"/>
<evidence type="ECO:0000313" key="3">
    <source>
        <dbReference type="EMBL" id="KAJ3504151.1"/>
    </source>
</evidence>
<name>A0A9W8JTA2_9AGAR</name>
<comment type="caution">
    <text evidence="3">The sequence shown here is derived from an EMBL/GenBank/DDBJ whole genome shotgun (WGS) entry which is preliminary data.</text>
</comment>
<gene>
    <name evidence="3" type="ORF">NLJ89_g8086</name>
</gene>
<dbReference type="Gene3D" id="2.60.110.10">
    <property type="entry name" value="Thaumatin"/>
    <property type="match status" value="1"/>
</dbReference>
<accession>A0A9W8JTA2</accession>
<protein>
    <submittedName>
        <fullName evidence="3">Uncharacterized protein</fullName>
    </submittedName>
</protein>
<dbReference type="Proteomes" id="UP001148786">
    <property type="component" value="Unassembled WGS sequence"/>
</dbReference>
<organism evidence="3 4">
    <name type="scientific">Agrocybe chaxingu</name>
    <dbReference type="NCBI Taxonomy" id="84603"/>
    <lineage>
        <taxon>Eukaryota</taxon>
        <taxon>Fungi</taxon>
        <taxon>Dikarya</taxon>
        <taxon>Basidiomycota</taxon>
        <taxon>Agaricomycotina</taxon>
        <taxon>Agaricomycetes</taxon>
        <taxon>Agaricomycetidae</taxon>
        <taxon>Agaricales</taxon>
        <taxon>Agaricineae</taxon>
        <taxon>Strophariaceae</taxon>
        <taxon>Agrocybe</taxon>
    </lineage>
</organism>
<feature type="region of interest" description="Disordered" evidence="1">
    <location>
        <begin position="304"/>
        <end position="323"/>
    </location>
</feature>
<dbReference type="InterPro" id="IPR001938">
    <property type="entry name" value="Thaumatin"/>
</dbReference>
<dbReference type="AlphaFoldDB" id="A0A9W8JTA2"/>
<evidence type="ECO:0000313" key="4">
    <source>
        <dbReference type="Proteomes" id="UP001148786"/>
    </source>
</evidence>
<dbReference type="OrthoDB" id="430315at2759"/>
<keyword evidence="2" id="KW-0732">Signal</keyword>
<dbReference type="SMART" id="SM00205">
    <property type="entry name" value="THN"/>
    <property type="match status" value="1"/>
</dbReference>
<dbReference type="SUPFAM" id="SSF49870">
    <property type="entry name" value="Osmotin, thaumatin-like protein"/>
    <property type="match status" value="1"/>
</dbReference>
<dbReference type="EMBL" id="JANKHO010001048">
    <property type="protein sequence ID" value="KAJ3504151.1"/>
    <property type="molecule type" value="Genomic_DNA"/>
</dbReference>
<evidence type="ECO:0000256" key="2">
    <source>
        <dbReference type="SAM" id="SignalP"/>
    </source>
</evidence>
<reference evidence="3" key="1">
    <citation type="submission" date="2022-07" db="EMBL/GenBank/DDBJ databases">
        <title>Genome Sequence of Agrocybe chaxingu.</title>
        <authorList>
            <person name="Buettner E."/>
        </authorList>
    </citation>
    <scope>NUCLEOTIDE SEQUENCE</scope>
    <source>
        <strain evidence="3">MP-N11</strain>
    </source>
</reference>
<feature type="signal peptide" evidence="2">
    <location>
        <begin position="1"/>
        <end position="19"/>
    </location>
</feature>
<evidence type="ECO:0000256" key="1">
    <source>
        <dbReference type="SAM" id="MobiDB-lite"/>
    </source>
</evidence>
<sequence length="323" mass="34094">MVKLSVLTFLLSASSVAFAAHTFVFRNNCGSSVRPVIANVNCGYSPRCNTPGSGGVPNPAISYTGPQPNTLGSGASQSMTVNRQWNGRIFNQNGRCGAKGEGCTMGEFNLDTGSQWTPQAYDISNIQGFTQSIRIAVNGCDTVTCTNVNCGCRNAYPPGDLSGCGNDSPVRGCSAGDKTWTITFCPNNCANSVRPVIANVNCGYSPRCNTPGSGGVPNPAISYTGPQPNTLGRGASQTITINRQWNGRIFNQNGNCGAKGEKCTLGEFNLDTGSQFTGQAYDISNIQVWSRLFEAAKFVSNETLMEGRASPNQSRSPSMDATP</sequence>
<feature type="chain" id="PRO_5040736426" evidence="2">
    <location>
        <begin position="20"/>
        <end position="323"/>
    </location>
</feature>
<keyword evidence="4" id="KW-1185">Reference proteome</keyword>
<feature type="compositionally biased region" description="Polar residues" evidence="1">
    <location>
        <begin position="310"/>
        <end position="323"/>
    </location>
</feature>
<dbReference type="InterPro" id="IPR037176">
    <property type="entry name" value="Osmotin/thaumatin-like_sf"/>
</dbReference>